<dbReference type="InterPro" id="IPR056924">
    <property type="entry name" value="SH3_Tf2-1"/>
</dbReference>
<evidence type="ECO:0000313" key="2">
    <source>
        <dbReference type="EMBL" id="CAD1836460.1"/>
    </source>
</evidence>
<dbReference type="SUPFAM" id="SSF54160">
    <property type="entry name" value="Chromo domain-like"/>
    <property type="match status" value="1"/>
</dbReference>
<reference evidence="2" key="1">
    <citation type="submission" date="2020-07" db="EMBL/GenBank/DDBJ databases">
        <authorList>
            <person name="Lin J."/>
        </authorList>
    </citation>
    <scope>NUCLEOTIDE SEQUENCE</scope>
</reference>
<organism evidence="2">
    <name type="scientific">Ananas comosus var. bracteatus</name>
    <name type="common">red pineapple</name>
    <dbReference type="NCBI Taxonomy" id="296719"/>
    <lineage>
        <taxon>Eukaryota</taxon>
        <taxon>Viridiplantae</taxon>
        <taxon>Streptophyta</taxon>
        <taxon>Embryophyta</taxon>
        <taxon>Tracheophyta</taxon>
        <taxon>Spermatophyta</taxon>
        <taxon>Magnoliopsida</taxon>
        <taxon>Liliopsida</taxon>
        <taxon>Poales</taxon>
        <taxon>Bromeliaceae</taxon>
        <taxon>Bromelioideae</taxon>
        <taxon>Ananas</taxon>
    </lineage>
</organism>
<accession>A0A6V7Q0C0</accession>
<dbReference type="AlphaFoldDB" id="A0A6V7Q0C0"/>
<dbReference type="Pfam" id="PF24626">
    <property type="entry name" value="SH3_Tf2-1"/>
    <property type="match status" value="1"/>
</dbReference>
<dbReference type="EMBL" id="LR862131">
    <property type="protein sequence ID" value="CAD1836460.1"/>
    <property type="molecule type" value="Genomic_DNA"/>
</dbReference>
<proteinExistence type="predicted"/>
<gene>
    <name evidence="2" type="ORF">CB5_LOCUS19671</name>
</gene>
<evidence type="ECO:0000259" key="1">
    <source>
        <dbReference type="Pfam" id="PF24626"/>
    </source>
</evidence>
<dbReference type="InterPro" id="IPR016197">
    <property type="entry name" value="Chromo-like_dom_sf"/>
</dbReference>
<name>A0A6V7Q0C0_ANACO</name>
<protein>
    <recommendedName>
        <fullName evidence="1">Tf2-1-like SH3-like domain-containing protein</fullName>
    </recommendedName>
</protein>
<dbReference type="PANTHER" id="PTHR46148:SF60">
    <property type="entry name" value="CHROMO DOMAIN-CONTAINING PROTEIN"/>
    <property type="match status" value="1"/>
</dbReference>
<feature type="domain" description="Tf2-1-like SH3-like" evidence="1">
    <location>
        <begin position="20"/>
        <end position="71"/>
    </location>
</feature>
<sequence length="147" mass="17379">MCFRRLKRPCLSKVSSTKGIKRFGIREKLIPRFIGPYEVLERIGPVAYQLALPPNLLGMHNVFHVSALRKYIFDPAHVLDVTPVELRKDLSFEERPVRILAREVKRLRNRDIPYVKVLWSNHDEREATWELESALQELYPHLFQMET</sequence>
<dbReference type="PANTHER" id="PTHR46148">
    <property type="entry name" value="CHROMO DOMAIN-CONTAINING PROTEIN"/>
    <property type="match status" value="1"/>
</dbReference>